<dbReference type="CDD" id="cd00806">
    <property type="entry name" value="TrpRS_core"/>
    <property type="match status" value="1"/>
</dbReference>
<name>A0A3L6RKT6_PANMI</name>
<dbReference type="PANTHER" id="PTHR10055">
    <property type="entry name" value="TRYPTOPHANYL-TRNA SYNTHETASE"/>
    <property type="match status" value="1"/>
</dbReference>
<dbReference type="InterPro" id="IPR014729">
    <property type="entry name" value="Rossmann-like_a/b/a_fold"/>
</dbReference>
<organism evidence="13 14">
    <name type="scientific">Panicum miliaceum</name>
    <name type="common">Proso millet</name>
    <name type="synonym">Broomcorn millet</name>
    <dbReference type="NCBI Taxonomy" id="4540"/>
    <lineage>
        <taxon>Eukaryota</taxon>
        <taxon>Viridiplantae</taxon>
        <taxon>Streptophyta</taxon>
        <taxon>Embryophyta</taxon>
        <taxon>Tracheophyta</taxon>
        <taxon>Spermatophyta</taxon>
        <taxon>Magnoliopsida</taxon>
        <taxon>Liliopsida</taxon>
        <taxon>Poales</taxon>
        <taxon>Poaceae</taxon>
        <taxon>PACMAD clade</taxon>
        <taxon>Panicoideae</taxon>
        <taxon>Panicodae</taxon>
        <taxon>Paniceae</taxon>
        <taxon>Panicinae</taxon>
        <taxon>Panicum</taxon>
        <taxon>Panicum sect. Panicum</taxon>
    </lineage>
</organism>
<dbReference type="GO" id="GO:0048608">
    <property type="term" value="P:reproductive structure development"/>
    <property type="evidence" value="ECO:0007669"/>
    <property type="project" value="UniProtKB-ARBA"/>
</dbReference>
<keyword evidence="8 12" id="KW-0067">ATP-binding</keyword>
<evidence type="ECO:0000256" key="12">
    <source>
        <dbReference type="RuleBase" id="RU363036"/>
    </source>
</evidence>
<gene>
    <name evidence="13" type="ORF">C2845_PM13G22540</name>
</gene>
<dbReference type="GO" id="GO:0005524">
    <property type="term" value="F:ATP binding"/>
    <property type="evidence" value="ECO:0007669"/>
    <property type="project" value="UniProtKB-KW"/>
</dbReference>
<dbReference type="FunFam" id="1.10.240.10:FF:000003">
    <property type="entry name" value="Tryptophan--tRNA ligase, cytoplasmic"/>
    <property type="match status" value="1"/>
</dbReference>
<reference evidence="14" key="1">
    <citation type="journal article" date="2019" name="Nat. Commun.">
        <title>The genome of broomcorn millet.</title>
        <authorList>
            <person name="Zou C."/>
            <person name="Miki D."/>
            <person name="Li D."/>
            <person name="Tang Q."/>
            <person name="Xiao L."/>
            <person name="Rajput S."/>
            <person name="Deng P."/>
            <person name="Jia W."/>
            <person name="Huang R."/>
            <person name="Zhang M."/>
            <person name="Sun Y."/>
            <person name="Hu J."/>
            <person name="Fu X."/>
            <person name="Schnable P.S."/>
            <person name="Li F."/>
            <person name="Zhang H."/>
            <person name="Feng B."/>
            <person name="Zhu X."/>
            <person name="Liu R."/>
            <person name="Schnable J.C."/>
            <person name="Zhu J.-K."/>
            <person name="Zhang H."/>
        </authorList>
    </citation>
    <scope>NUCLEOTIDE SEQUENCE [LARGE SCALE GENOMIC DNA]</scope>
</reference>
<sequence length="490" mass="54743">MGADAQREAGQPLLIVLEETPVVGVPAALEEETAVAPAITMEIEEVAAAEQVVTPWEVSAPDGVIDYDKLVDRFGCQRIDAAIIDRIAHLTLCPPHRFLRRGIFFAHRDLNTILDLYEAGEKFYLYTGRGPSSESLHLGHLIPFMFTKYLQDAFKVPLVIQLTDDEKFLWKNLTISECKRLARENAKDIIACGFDVERTFIFTDLSYVGGAFYENVLQVAKHVTFNSLRGIFGVTHEDHIGKVSFPPVQAAPSFSSSFPHLFPGDDQLRCLIPCAIDQRQHARGRTVAWSTAACKRNLAKASTNGADLCAVATTNFAGWAFRLSSHARYVLVDPYFRMTRDVAPKIHLQKPSLIESRFFPALQGESTKMSASDPNSAIYVTDSSKQIKAKVNKYAFSGGQASVELHRKFGANLDVDVPIKYLNFFLEDDDELDHIKKEYKEGRMLTGEVKQRLIAVLSEVVARHQRARAQVTEEMVDAFMAVRPLPNMFG</sequence>
<keyword evidence="14" id="KW-1185">Reference proteome</keyword>
<evidence type="ECO:0000256" key="4">
    <source>
        <dbReference type="ARBA" id="ARBA00013782"/>
    </source>
</evidence>
<evidence type="ECO:0000256" key="7">
    <source>
        <dbReference type="ARBA" id="ARBA00022741"/>
    </source>
</evidence>
<dbReference type="PRINTS" id="PR01039">
    <property type="entry name" value="TRNASYNTHTRP"/>
</dbReference>
<evidence type="ECO:0000256" key="3">
    <source>
        <dbReference type="ARBA" id="ARBA00013161"/>
    </source>
</evidence>
<dbReference type="GO" id="GO:0006436">
    <property type="term" value="P:tryptophanyl-tRNA aminoacylation"/>
    <property type="evidence" value="ECO:0007669"/>
    <property type="project" value="InterPro"/>
</dbReference>
<evidence type="ECO:0000256" key="6">
    <source>
        <dbReference type="ARBA" id="ARBA00022598"/>
    </source>
</evidence>
<dbReference type="FunFam" id="3.40.50.620:FF:000033">
    <property type="entry name" value="tryptophan--tRNA ligase, cytoplasmic"/>
    <property type="match status" value="1"/>
</dbReference>
<dbReference type="PROSITE" id="PS00178">
    <property type="entry name" value="AA_TRNA_LIGASE_I"/>
    <property type="match status" value="1"/>
</dbReference>
<keyword evidence="10 12" id="KW-0030">Aminoacyl-tRNA synthetase</keyword>
<accession>A0A3L6RKT6</accession>
<proteinExistence type="inferred from homology"/>
<dbReference type="PANTHER" id="PTHR10055:SF11">
    <property type="entry name" value="TRYPTOPHAN--TRNA LIGASE"/>
    <property type="match status" value="1"/>
</dbReference>
<dbReference type="GO" id="GO:0005737">
    <property type="term" value="C:cytoplasm"/>
    <property type="evidence" value="ECO:0007669"/>
    <property type="project" value="UniProtKB-SubCell"/>
</dbReference>
<dbReference type="OrthoDB" id="10261385at2759"/>
<dbReference type="GO" id="GO:0004830">
    <property type="term" value="F:tryptophan-tRNA ligase activity"/>
    <property type="evidence" value="ECO:0007669"/>
    <property type="project" value="UniProtKB-EC"/>
</dbReference>
<dbReference type="Gene3D" id="3.40.50.620">
    <property type="entry name" value="HUPs"/>
    <property type="match status" value="2"/>
</dbReference>
<dbReference type="InterPro" id="IPR002306">
    <property type="entry name" value="Trp-tRNA-ligase"/>
</dbReference>
<evidence type="ECO:0000256" key="5">
    <source>
        <dbReference type="ARBA" id="ARBA00022490"/>
    </source>
</evidence>
<protein>
    <recommendedName>
        <fullName evidence="4">Tryptophan--tRNA ligase, cytoplasmic</fullName>
        <ecNumber evidence="3">6.1.1.2</ecNumber>
    </recommendedName>
    <alternativeName>
        <fullName evidence="11">Tryptophanyl-tRNA synthetase</fullName>
    </alternativeName>
</protein>
<evidence type="ECO:0000256" key="10">
    <source>
        <dbReference type="ARBA" id="ARBA00023146"/>
    </source>
</evidence>
<dbReference type="EC" id="6.1.1.2" evidence="3"/>
<evidence type="ECO:0000256" key="9">
    <source>
        <dbReference type="ARBA" id="ARBA00022917"/>
    </source>
</evidence>
<dbReference type="InterPro" id="IPR001412">
    <property type="entry name" value="aa-tRNA-synth_I_CS"/>
</dbReference>
<evidence type="ECO:0000256" key="1">
    <source>
        <dbReference type="ARBA" id="ARBA00004496"/>
    </source>
</evidence>
<dbReference type="AlphaFoldDB" id="A0A3L6RKT6"/>
<comment type="subcellular location">
    <subcellularLocation>
        <location evidence="1">Cytoplasm</location>
    </subcellularLocation>
</comment>
<dbReference type="GO" id="GO:0009791">
    <property type="term" value="P:post-embryonic development"/>
    <property type="evidence" value="ECO:0007669"/>
    <property type="project" value="UniProtKB-ARBA"/>
</dbReference>
<keyword evidence="6 12" id="KW-0436">Ligase</keyword>
<keyword evidence="5" id="KW-0963">Cytoplasm</keyword>
<evidence type="ECO:0000256" key="11">
    <source>
        <dbReference type="ARBA" id="ARBA00030268"/>
    </source>
</evidence>
<dbReference type="STRING" id="4540.A0A3L6RKT6"/>
<evidence type="ECO:0000256" key="2">
    <source>
        <dbReference type="ARBA" id="ARBA00005594"/>
    </source>
</evidence>
<dbReference type="Pfam" id="PF00579">
    <property type="entry name" value="tRNA-synt_1b"/>
    <property type="match status" value="2"/>
</dbReference>
<dbReference type="InterPro" id="IPR002305">
    <property type="entry name" value="aa-tRNA-synth_Ic"/>
</dbReference>
<dbReference type="Proteomes" id="UP000275267">
    <property type="component" value="Unassembled WGS sequence"/>
</dbReference>
<evidence type="ECO:0000313" key="13">
    <source>
        <dbReference type="EMBL" id="RLN05160.1"/>
    </source>
</evidence>
<comment type="similarity">
    <text evidence="2 12">Belongs to the class-I aminoacyl-tRNA synthetase family.</text>
</comment>
<dbReference type="EMBL" id="PQIB02000008">
    <property type="protein sequence ID" value="RLN05160.1"/>
    <property type="molecule type" value="Genomic_DNA"/>
</dbReference>
<evidence type="ECO:0000256" key="8">
    <source>
        <dbReference type="ARBA" id="ARBA00022840"/>
    </source>
</evidence>
<comment type="caution">
    <text evidence="13">The sequence shown here is derived from an EMBL/GenBank/DDBJ whole genome shotgun (WGS) entry which is preliminary data.</text>
</comment>
<evidence type="ECO:0000313" key="14">
    <source>
        <dbReference type="Proteomes" id="UP000275267"/>
    </source>
</evidence>
<keyword evidence="9 12" id="KW-0648">Protein biosynthesis</keyword>
<dbReference type="Gene3D" id="1.10.240.10">
    <property type="entry name" value="Tyrosyl-Transfer RNA Synthetase"/>
    <property type="match status" value="1"/>
</dbReference>
<keyword evidence="7 12" id="KW-0547">Nucleotide-binding</keyword>
<dbReference type="SUPFAM" id="SSF52374">
    <property type="entry name" value="Nucleotidylyl transferase"/>
    <property type="match status" value="2"/>
</dbReference>